<keyword evidence="2" id="KW-1185">Reference proteome</keyword>
<gene>
    <name evidence="1" type="ORF">GCM10023321_58530</name>
</gene>
<dbReference type="RefSeq" id="WP_185060502.1">
    <property type="nucleotide sequence ID" value="NZ_BAABJP010000036.1"/>
</dbReference>
<dbReference type="EMBL" id="BAABJP010000036">
    <property type="protein sequence ID" value="GAA5166813.1"/>
    <property type="molecule type" value="Genomic_DNA"/>
</dbReference>
<sequence length="239" mass="26490">MSAPTVVLPNHLPQHLLSNWSRNAPRKTAELSNGLEELLADRQALSAWLSWIANDSTQRAQVARASYWHVNGFAKLVLYNTAHVRIRLHIWPAGDERLGESDPHSHRWSFASTVLTGDGLAISEQREAAIGVAHTRYIYDGRQLVTDGCAQLCDAGSYVLTEGDRYITQTRTVHTVKPLGRDLVATLLVQGPHTSSATLVYRPLGTPLPNETTNPMEGQEVRRLITEVNSRLAAEELSR</sequence>
<proteinExistence type="predicted"/>
<organism evidence="1 2">
    <name type="scientific">Pseudonocardia eucalypti</name>
    <dbReference type="NCBI Taxonomy" id="648755"/>
    <lineage>
        <taxon>Bacteria</taxon>
        <taxon>Bacillati</taxon>
        <taxon>Actinomycetota</taxon>
        <taxon>Actinomycetes</taxon>
        <taxon>Pseudonocardiales</taxon>
        <taxon>Pseudonocardiaceae</taxon>
        <taxon>Pseudonocardia</taxon>
    </lineage>
</organism>
<accession>A0ABP9QSX2</accession>
<dbReference type="Proteomes" id="UP001428817">
    <property type="component" value="Unassembled WGS sequence"/>
</dbReference>
<reference evidence="2" key="1">
    <citation type="journal article" date="2019" name="Int. J. Syst. Evol. Microbiol.">
        <title>The Global Catalogue of Microorganisms (GCM) 10K type strain sequencing project: providing services to taxonomists for standard genome sequencing and annotation.</title>
        <authorList>
            <consortium name="The Broad Institute Genomics Platform"/>
            <consortium name="The Broad Institute Genome Sequencing Center for Infectious Disease"/>
            <person name="Wu L."/>
            <person name="Ma J."/>
        </authorList>
    </citation>
    <scope>NUCLEOTIDE SEQUENCE [LARGE SCALE GENOMIC DNA]</scope>
    <source>
        <strain evidence="2">JCM 18303</strain>
    </source>
</reference>
<name>A0ABP9QSX2_9PSEU</name>
<protein>
    <recommendedName>
        <fullName evidence="3">Quercetin dioxygenase-like cupin family protein</fullName>
    </recommendedName>
</protein>
<evidence type="ECO:0008006" key="3">
    <source>
        <dbReference type="Google" id="ProtNLM"/>
    </source>
</evidence>
<evidence type="ECO:0000313" key="2">
    <source>
        <dbReference type="Proteomes" id="UP001428817"/>
    </source>
</evidence>
<evidence type="ECO:0000313" key="1">
    <source>
        <dbReference type="EMBL" id="GAA5166813.1"/>
    </source>
</evidence>
<comment type="caution">
    <text evidence="1">The sequence shown here is derived from an EMBL/GenBank/DDBJ whole genome shotgun (WGS) entry which is preliminary data.</text>
</comment>